<dbReference type="EMBL" id="HBIW01006760">
    <property type="protein sequence ID" value="CAE0690218.1"/>
    <property type="molecule type" value="Transcribed_RNA"/>
</dbReference>
<protein>
    <submittedName>
        <fullName evidence="1">Uncharacterized protein</fullName>
    </submittedName>
</protein>
<name>A0A6S8TI54_9STRA</name>
<sequence>MHCDSPSRLSGSAVLSLQICTCSGSSLNIDSSTTIDALSFFHRARFPATLVVDDRAFLSSSRSTTYDSCVVRNARPSKLDEVVKAGSSVAAMSVIDNRTLGIIWPVILLSSLSSRSAL</sequence>
<proteinExistence type="predicted"/>
<reference evidence="1" key="1">
    <citation type="submission" date="2021-01" db="EMBL/GenBank/DDBJ databases">
        <authorList>
            <person name="Corre E."/>
            <person name="Pelletier E."/>
            <person name="Niang G."/>
            <person name="Scheremetjew M."/>
            <person name="Finn R."/>
            <person name="Kale V."/>
            <person name="Holt S."/>
            <person name="Cochrane G."/>
            <person name="Meng A."/>
            <person name="Brown T."/>
            <person name="Cohen L."/>
        </authorList>
    </citation>
    <scope>NUCLEOTIDE SEQUENCE</scope>
    <source>
        <strain evidence="1">CCMP1756</strain>
    </source>
</reference>
<accession>A0A6S8TI54</accession>
<gene>
    <name evidence="1" type="ORF">PCAL00307_LOCUS5653</name>
    <name evidence="2" type="ORF">PCAL00307_LOCUS5654</name>
</gene>
<dbReference type="AlphaFoldDB" id="A0A6S8TI54"/>
<evidence type="ECO:0000313" key="1">
    <source>
        <dbReference type="EMBL" id="CAE0690218.1"/>
    </source>
</evidence>
<evidence type="ECO:0000313" key="2">
    <source>
        <dbReference type="EMBL" id="CAE0690219.1"/>
    </source>
</evidence>
<dbReference type="EMBL" id="HBIW01006761">
    <property type="protein sequence ID" value="CAE0690219.1"/>
    <property type="molecule type" value="Transcribed_RNA"/>
</dbReference>
<organism evidence="1">
    <name type="scientific">Pelagomonas calceolata</name>
    <dbReference type="NCBI Taxonomy" id="35677"/>
    <lineage>
        <taxon>Eukaryota</taxon>
        <taxon>Sar</taxon>
        <taxon>Stramenopiles</taxon>
        <taxon>Ochrophyta</taxon>
        <taxon>Pelagophyceae</taxon>
        <taxon>Pelagomonadales</taxon>
        <taxon>Pelagomonadaceae</taxon>
        <taxon>Pelagomonas</taxon>
    </lineage>
</organism>